<keyword evidence="1" id="KW-0812">Transmembrane</keyword>
<gene>
    <name evidence="2" type="ORF">CKO21_06285</name>
</gene>
<keyword evidence="1" id="KW-1133">Transmembrane helix</keyword>
<organism evidence="2 3">
    <name type="scientific">Rhodovibrio salinarum</name>
    <dbReference type="NCBI Taxonomy" id="1087"/>
    <lineage>
        <taxon>Bacteria</taxon>
        <taxon>Pseudomonadati</taxon>
        <taxon>Pseudomonadota</taxon>
        <taxon>Alphaproteobacteria</taxon>
        <taxon>Rhodospirillales</taxon>
        <taxon>Rhodovibrionaceae</taxon>
        <taxon>Rhodovibrio</taxon>
    </lineage>
</organism>
<dbReference type="Proteomes" id="UP000778970">
    <property type="component" value="Unassembled WGS sequence"/>
</dbReference>
<dbReference type="EMBL" id="NRRE01000020">
    <property type="protein sequence ID" value="MBK1696851.1"/>
    <property type="molecule type" value="Genomic_DNA"/>
</dbReference>
<reference evidence="2" key="2">
    <citation type="journal article" date="2020" name="Microorganisms">
        <title>Osmotic Adaptation and Compatible Solute Biosynthesis of Phototrophic Bacteria as Revealed from Genome Analyses.</title>
        <authorList>
            <person name="Imhoff J.F."/>
            <person name="Rahn T."/>
            <person name="Kunzel S."/>
            <person name="Keller A."/>
            <person name="Neulinger S.C."/>
        </authorList>
    </citation>
    <scope>NUCLEOTIDE SEQUENCE</scope>
    <source>
        <strain evidence="2">DSM 9154</strain>
    </source>
</reference>
<protein>
    <submittedName>
        <fullName evidence="2">Uncharacterized protein</fullName>
    </submittedName>
</protein>
<evidence type="ECO:0000256" key="1">
    <source>
        <dbReference type="SAM" id="Phobius"/>
    </source>
</evidence>
<reference evidence="2" key="1">
    <citation type="submission" date="2017-08" db="EMBL/GenBank/DDBJ databases">
        <authorList>
            <person name="Imhoff J.F."/>
            <person name="Rahn T."/>
            <person name="Kuenzel S."/>
            <person name="Neulinger S.C."/>
        </authorList>
    </citation>
    <scope>NUCLEOTIDE SEQUENCE</scope>
    <source>
        <strain evidence="2">DSM 9154</strain>
    </source>
</reference>
<keyword evidence="1" id="KW-0472">Membrane</keyword>
<evidence type="ECO:0000313" key="2">
    <source>
        <dbReference type="EMBL" id="MBK1696851.1"/>
    </source>
</evidence>
<comment type="caution">
    <text evidence="2">The sequence shown here is derived from an EMBL/GenBank/DDBJ whole genome shotgun (WGS) entry which is preliminary data.</text>
</comment>
<evidence type="ECO:0000313" key="3">
    <source>
        <dbReference type="Proteomes" id="UP000778970"/>
    </source>
</evidence>
<accession>A0A934UZT4</accession>
<feature type="transmembrane region" description="Helical" evidence="1">
    <location>
        <begin position="6"/>
        <end position="22"/>
    </location>
</feature>
<keyword evidence="3" id="KW-1185">Reference proteome</keyword>
<proteinExistence type="predicted"/>
<sequence length="75" mass="8392">MDPTVSIAITFGFSLLLVYPFWRIYRRAGLSPWFSLLVFLPYIGLPAAAAILAFQKWPNGESRRAGKGVFPSQES</sequence>
<feature type="transmembrane region" description="Helical" evidence="1">
    <location>
        <begin position="34"/>
        <end position="54"/>
    </location>
</feature>
<name>A0A934UZT4_9PROT</name>
<dbReference type="AlphaFoldDB" id="A0A934UZT4"/>